<evidence type="ECO:0000313" key="3">
    <source>
        <dbReference type="Proteomes" id="UP001378188"/>
    </source>
</evidence>
<accession>A0AAW9RUS4</accession>
<keyword evidence="1" id="KW-1133">Transmembrane helix</keyword>
<proteinExistence type="predicted"/>
<keyword evidence="3" id="KW-1185">Reference proteome</keyword>
<dbReference type="Proteomes" id="UP001378188">
    <property type="component" value="Unassembled WGS sequence"/>
</dbReference>
<dbReference type="AlphaFoldDB" id="A0AAW9RUS4"/>
<feature type="transmembrane region" description="Helical" evidence="1">
    <location>
        <begin position="51"/>
        <end position="68"/>
    </location>
</feature>
<gene>
    <name evidence="2" type="ORF">V3328_07190</name>
</gene>
<name>A0AAW9RUS4_9HYPH</name>
<evidence type="ECO:0000256" key="1">
    <source>
        <dbReference type="SAM" id="Phobius"/>
    </source>
</evidence>
<dbReference type="RefSeq" id="WP_340328954.1">
    <property type="nucleotide sequence ID" value="NZ_JAZHOF010000003.1"/>
</dbReference>
<evidence type="ECO:0000313" key="2">
    <source>
        <dbReference type="EMBL" id="MEJ8571251.1"/>
    </source>
</evidence>
<keyword evidence="1" id="KW-0472">Membrane</keyword>
<keyword evidence="1" id="KW-0812">Transmembrane</keyword>
<dbReference type="EMBL" id="JAZHOF010000003">
    <property type="protein sequence ID" value="MEJ8571251.1"/>
    <property type="molecule type" value="Genomic_DNA"/>
</dbReference>
<reference evidence="2 3" key="1">
    <citation type="submission" date="2024-02" db="EMBL/GenBank/DDBJ databases">
        <title>Genome analysis and characterization of Microbaculum marinisediminis sp. nov., isolated from marine sediment.</title>
        <authorList>
            <person name="Du Z.-J."/>
            <person name="Ye Y.-Q."/>
            <person name="Zhang Z.-R."/>
            <person name="Yuan S.-M."/>
            <person name="Zhang X.-Y."/>
        </authorList>
    </citation>
    <scope>NUCLEOTIDE SEQUENCE [LARGE SCALE GENOMIC DNA]</scope>
    <source>
        <strain evidence="2 3">SDUM1044001</strain>
    </source>
</reference>
<sequence length="251" mass="27740">MDFLLNPLAGVILALVLGAIGSSGRTSTVISRILFAVAWLAGFVPIAQESLLAALVFTLAIGGLALWARPEIVPRYFGKITPRRRLLFSRAVQPIIEIGDSGTKIAWNGPQGESMMTLVDRSELTIETIKGRVMVSTEIFDTDGKLVAEIERNEWRAPPPRAWDRNYSVDAFEVKNDEGQIVLQAKALHDRIQIQGEWWNEAGQGVRLVSRGPGAGAEIVMFRVKETPPQPPFIRPMFRYPSETHLGELAP</sequence>
<comment type="caution">
    <text evidence="2">The sequence shown here is derived from an EMBL/GenBank/DDBJ whole genome shotgun (WGS) entry which is preliminary data.</text>
</comment>
<protein>
    <submittedName>
        <fullName evidence="2">Uncharacterized protein</fullName>
    </submittedName>
</protein>
<feature type="transmembrane region" description="Helical" evidence="1">
    <location>
        <begin position="28"/>
        <end position="44"/>
    </location>
</feature>
<organism evidence="2 3">
    <name type="scientific">Microbaculum marinum</name>
    <dbReference type="NCBI Taxonomy" id="1764581"/>
    <lineage>
        <taxon>Bacteria</taxon>
        <taxon>Pseudomonadati</taxon>
        <taxon>Pseudomonadota</taxon>
        <taxon>Alphaproteobacteria</taxon>
        <taxon>Hyphomicrobiales</taxon>
        <taxon>Tepidamorphaceae</taxon>
        <taxon>Microbaculum</taxon>
    </lineage>
</organism>